<dbReference type="EMBL" id="BDGJ01000126">
    <property type="protein sequence ID" value="GAW93371.1"/>
    <property type="molecule type" value="Genomic_DNA"/>
</dbReference>
<gene>
    <name evidence="1" type="ORF">KKC1_25070</name>
</gene>
<evidence type="ECO:0000313" key="1">
    <source>
        <dbReference type="EMBL" id="GAW93371.1"/>
    </source>
</evidence>
<comment type="caution">
    <text evidence="1">The sequence shown here is derived from an EMBL/GenBank/DDBJ whole genome shotgun (WGS) entry which is preliminary data.</text>
</comment>
<reference evidence="2" key="1">
    <citation type="journal article" date="2017" name="Appl. Environ. Microbiol.">
        <title>Genomic analysis of Calderihabitans maritimus KKC1, a thermophilic hydrogenogenic carboxydotrophic bacterium isolated from marine sediment.</title>
        <authorList>
            <person name="Omae K."/>
            <person name="Yoneda Y."/>
            <person name="Fukuyama Y."/>
            <person name="Yoshida T."/>
            <person name="Sako Y."/>
        </authorList>
    </citation>
    <scope>NUCLEOTIDE SEQUENCE [LARGE SCALE GENOMIC DNA]</scope>
    <source>
        <strain evidence="2">KKC1</strain>
    </source>
</reference>
<accession>A0A1Z5HVM2</accession>
<name>A0A1Z5HVM2_9FIRM</name>
<organism evidence="1 2">
    <name type="scientific">Calderihabitans maritimus</name>
    <dbReference type="NCBI Taxonomy" id="1246530"/>
    <lineage>
        <taxon>Bacteria</taxon>
        <taxon>Bacillati</taxon>
        <taxon>Bacillota</taxon>
        <taxon>Clostridia</taxon>
        <taxon>Neomoorellales</taxon>
        <taxon>Calderihabitantaceae</taxon>
        <taxon>Calderihabitans</taxon>
    </lineage>
</organism>
<dbReference type="AlphaFoldDB" id="A0A1Z5HVM2"/>
<sequence length="41" mass="4687">MDIHILLSQFGIPIVYVNAGYRVKQVSRRSLQGTKKGKDRL</sequence>
<proteinExistence type="predicted"/>
<evidence type="ECO:0000313" key="2">
    <source>
        <dbReference type="Proteomes" id="UP000197032"/>
    </source>
</evidence>
<keyword evidence="2" id="KW-1185">Reference proteome</keyword>
<dbReference type="Proteomes" id="UP000197032">
    <property type="component" value="Unassembled WGS sequence"/>
</dbReference>
<protein>
    <submittedName>
        <fullName evidence="1">Uncharacterized protein</fullName>
    </submittedName>
</protein>